<sequence length="149" mass="16427">MTFTSRHPSGRCSHCGVQLKQFTQTLSRSRLHATSGAGLLLSAPVDAASREVLGTYCMKCGREGAAKDEIARRGVSLTNKAVTPWVSVCACCGIKPLDLRESNFVYTVDVEYFNGYFVAKFFEEIFTVFTCSECETQPCDLYADVFGHL</sequence>
<dbReference type="EMBL" id="JAUSRR010000019">
    <property type="protein sequence ID" value="MDP9927696.1"/>
    <property type="molecule type" value="Genomic_DNA"/>
</dbReference>
<comment type="caution">
    <text evidence="1">The sequence shown here is derived from an EMBL/GenBank/DDBJ whole genome shotgun (WGS) entry which is preliminary data.</text>
</comment>
<protein>
    <submittedName>
        <fullName evidence="1">Uncharacterized protein</fullName>
    </submittedName>
</protein>
<evidence type="ECO:0000313" key="2">
    <source>
        <dbReference type="Proteomes" id="UP001244295"/>
    </source>
</evidence>
<proteinExistence type="predicted"/>
<evidence type="ECO:0000313" key="1">
    <source>
        <dbReference type="EMBL" id="MDP9927696.1"/>
    </source>
</evidence>
<name>A0AAW8E7J5_9BURK</name>
<accession>A0AAW8E7J5</accession>
<reference evidence="1" key="1">
    <citation type="submission" date="2023-07" db="EMBL/GenBank/DDBJ databases">
        <title>Sorghum-associated microbial communities from plants grown in Nebraska, USA.</title>
        <authorList>
            <person name="Schachtman D."/>
        </authorList>
    </citation>
    <scope>NUCLEOTIDE SEQUENCE</scope>
    <source>
        <strain evidence="1">DS2795</strain>
    </source>
</reference>
<dbReference type="RefSeq" id="WP_307638679.1">
    <property type="nucleotide sequence ID" value="NZ_JAUSRR010000019.1"/>
</dbReference>
<organism evidence="1 2">
    <name type="scientific">Variovorax boronicumulans</name>
    <dbReference type="NCBI Taxonomy" id="436515"/>
    <lineage>
        <taxon>Bacteria</taxon>
        <taxon>Pseudomonadati</taxon>
        <taxon>Pseudomonadota</taxon>
        <taxon>Betaproteobacteria</taxon>
        <taxon>Burkholderiales</taxon>
        <taxon>Comamonadaceae</taxon>
        <taxon>Variovorax</taxon>
    </lineage>
</organism>
<gene>
    <name evidence="1" type="ORF">J2W25_006750</name>
</gene>
<dbReference type="AlphaFoldDB" id="A0AAW8E7J5"/>
<dbReference type="Proteomes" id="UP001244295">
    <property type="component" value="Unassembled WGS sequence"/>
</dbReference>